<name>A0ABX6LG46_9BACT</name>
<reference evidence="3" key="1">
    <citation type="submission" date="2020-09" db="EMBL/GenBank/DDBJ databases">
        <authorList>
            <person name="Kittiwongwattana C."/>
        </authorList>
    </citation>
    <scope>NUCLEOTIDE SEQUENCE</scope>
    <source>
        <strain evidence="3">1303</strain>
    </source>
</reference>
<proteinExistence type="predicted"/>
<dbReference type="EMBL" id="CP051204">
    <property type="protein sequence ID" value="QJB39086.1"/>
    <property type="molecule type" value="Genomic_DNA"/>
</dbReference>
<protein>
    <submittedName>
        <fullName evidence="3">Prolyl oligopeptidase family serine peptidase</fullName>
    </submittedName>
</protein>
<gene>
    <name evidence="3" type="ORF">HF324_14930</name>
</gene>
<dbReference type="Proteomes" id="UP000503144">
    <property type="component" value="Chromosome"/>
</dbReference>
<dbReference type="Gene3D" id="3.40.50.1820">
    <property type="entry name" value="alpha/beta hydrolase"/>
    <property type="match status" value="1"/>
</dbReference>
<evidence type="ECO:0000256" key="1">
    <source>
        <dbReference type="ARBA" id="ARBA00022801"/>
    </source>
</evidence>
<keyword evidence="4" id="KW-1185">Reference proteome</keyword>
<dbReference type="SUPFAM" id="SSF53474">
    <property type="entry name" value="alpha/beta-Hydrolases"/>
    <property type="match status" value="1"/>
</dbReference>
<evidence type="ECO:0000259" key="2">
    <source>
        <dbReference type="Pfam" id="PF00326"/>
    </source>
</evidence>
<dbReference type="InterPro" id="IPR050261">
    <property type="entry name" value="FrsA_esterase"/>
</dbReference>
<evidence type="ECO:0000313" key="3">
    <source>
        <dbReference type="EMBL" id="QJB39086.1"/>
    </source>
</evidence>
<sequence length="318" mass="35284">MKAVYRSLAVFFSLILLGIYGGLYTARIERPFPAEPPPPDTGLTELVLERQGFVTELVRKRHMVDTPAPKRLFSLVYYPTAMGNMVAYLSKVPKDGRLHPAVIWINDGLTNSIGDTETGAPFRKAGIVMMYPALRGGSGNPGYVESGFGEVDDIVAAADFLAQQPGIDPERIYLGGVGVGATEVMLTAECSSRFRAVFSFNPMIIMNDHQSDEDSLTYSVFDIREIELRTPVKWLRSIRRPVYVLGGAEGYLFHMRWWKEQATGVGEKDLRFYVMPGKDHVSAVEPVCRLLAAAVLRDTTGQKGVFAFEPQLLPLMDK</sequence>
<dbReference type="InterPro" id="IPR001375">
    <property type="entry name" value="Peptidase_S9_cat"/>
</dbReference>
<keyword evidence="1" id="KW-0378">Hydrolase</keyword>
<dbReference type="InterPro" id="IPR029058">
    <property type="entry name" value="AB_hydrolase_fold"/>
</dbReference>
<accession>A0ABX6LG46</accession>
<dbReference type="Pfam" id="PF00326">
    <property type="entry name" value="Peptidase_S9"/>
    <property type="match status" value="1"/>
</dbReference>
<feature type="domain" description="Peptidase S9 prolyl oligopeptidase catalytic" evidence="2">
    <location>
        <begin position="122"/>
        <end position="218"/>
    </location>
</feature>
<organism evidence="3 4">
    <name type="scientific">Chitinophaga oryzae</name>
    <dbReference type="NCBI Taxonomy" id="2725414"/>
    <lineage>
        <taxon>Bacteria</taxon>
        <taxon>Pseudomonadati</taxon>
        <taxon>Bacteroidota</taxon>
        <taxon>Chitinophagia</taxon>
        <taxon>Chitinophagales</taxon>
        <taxon>Chitinophagaceae</taxon>
        <taxon>Chitinophaga</taxon>
    </lineage>
</organism>
<dbReference type="PANTHER" id="PTHR22946:SF9">
    <property type="entry name" value="POLYKETIDE TRANSFERASE AF380"/>
    <property type="match status" value="1"/>
</dbReference>
<evidence type="ECO:0000313" key="4">
    <source>
        <dbReference type="Proteomes" id="UP000503144"/>
    </source>
</evidence>
<dbReference type="RefSeq" id="WP_168860985.1">
    <property type="nucleotide sequence ID" value="NZ_CP051204.2"/>
</dbReference>
<dbReference type="PANTHER" id="PTHR22946">
    <property type="entry name" value="DIENELACTONE HYDROLASE DOMAIN-CONTAINING PROTEIN-RELATED"/>
    <property type="match status" value="1"/>
</dbReference>